<keyword evidence="3 5" id="KW-0663">Pyridoxal phosphate</keyword>
<name>A0A193QJK5_SODGM</name>
<comment type="pathway">
    <text evidence="5">Amino-acid biosynthesis; D-alanine biosynthesis; D-alanine from L-alanine: step 1/1.</text>
</comment>
<dbReference type="Gene3D" id="3.20.20.10">
    <property type="entry name" value="Alanine racemase"/>
    <property type="match status" value="1"/>
</dbReference>
<evidence type="ECO:0000313" key="9">
    <source>
        <dbReference type="EMBL" id="CRL45346.1"/>
    </source>
</evidence>
<dbReference type="AlphaFoldDB" id="A0A193QJK5"/>
<comment type="cofactor">
    <cofactor evidence="2 5 6">
        <name>pyridoxal 5'-phosphate</name>
        <dbReference type="ChEBI" id="CHEBI:597326"/>
    </cofactor>
</comment>
<dbReference type="InterPro" id="IPR001608">
    <property type="entry name" value="Ala_racemase_N"/>
</dbReference>
<dbReference type="Proteomes" id="UP000245838">
    <property type="component" value="Chromosome sggmmb4_Chromosome"/>
</dbReference>
<dbReference type="SUPFAM" id="SSF51419">
    <property type="entry name" value="PLP-binding barrel"/>
    <property type="match status" value="1"/>
</dbReference>
<evidence type="ECO:0000256" key="4">
    <source>
        <dbReference type="ARBA" id="ARBA00023235"/>
    </source>
</evidence>
<evidence type="ECO:0000256" key="3">
    <source>
        <dbReference type="ARBA" id="ARBA00022898"/>
    </source>
</evidence>
<organism evidence="9 10">
    <name type="scientific">Sodalis glossinidius (strain morsitans)</name>
    <dbReference type="NCBI Taxonomy" id="343509"/>
    <lineage>
        <taxon>Bacteria</taxon>
        <taxon>Pseudomonadati</taxon>
        <taxon>Pseudomonadota</taxon>
        <taxon>Gammaproteobacteria</taxon>
        <taxon>Enterobacterales</taxon>
        <taxon>Bruguierivoracaceae</taxon>
        <taxon>Sodalis</taxon>
    </lineage>
</organism>
<dbReference type="SMART" id="SM01005">
    <property type="entry name" value="Ala_racemase_C"/>
    <property type="match status" value="1"/>
</dbReference>
<dbReference type="InterPro" id="IPR029066">
    <property type="entry name" value="PLP-binding_barrel"/>
</dbReference>
<dbReference type="GO" id="GO:0030632">
    <property type="term" value="P:D-alanine biosynthetic process"/>
    <property type="evidence" value="ECO:0007669"/>
    <property type="project" value="UniProtKB-UniRule"/>
</dbReference>
<dbReference type="Pfam" id="PF00842">
    <property type="entry name" value="Ala_racemase_C"/>
    <property type="match status" value="1"/>
</dbReference>
<dbReference type="EC" id="5.1.1.1" evidence="5"/>
<evidence type="ECO:0000256" key="5">
    <source>
        <dbReference type="HAMAP-Rule" id="MF_01201"/>
    </source>
</evidence>
<evidence type="ECO:0000256" key="6">
    <source>
        <dbReference type="PIRSR" id="PIRSR600821-50"/>
    </source>
</evidence>
<feature type="binding site" evidence="5 7">
    <location>
        <position position="301"/>
    </location>
    <ligand>
        <name>substrate</name>
    </ligand>
</feature>
<dbReference type="Gene3D" id="2.40.37.10">
    <property type="entry name" value="Lyase, Ornithine Decarboxylase, Chain A, domain 1"/>
    <property type="match status" value="1"/>
</dbReference>
<dbReference type="InterPro" id="IPR011079">
    <property type="entry name" value="Ala_racemase_C"/>
</dbReference>
<dbReference type="HAMAP" id="MF_01201">
    <property type="entry name" value="Ala_racemase"/>
    <property type="match status" value="1"/>
</dbReference>
<dbReference type="FunFam" id="3.20.20.10:FF:000002">
    <property type="entry name" value="Alanine racemase"/>
    <property type="match status" value="1"/>
</dbReference>
<dbReference type="SUPFAM" id="SSF50621">
    <property type="entry name" value="Alanine racemase C-terminal domain-like"/>
    <property type="match status" value="1"/>
</dbReference>
<dbReference type="UniPathway" id="UPA00042">
    <property type="reaction ID" value="UER00497"/>
</dbReference>
<reference evidence="9 10" key="1">
    <citation type="submission" date="2015-05" db="EMBL/GenBank/DDBJ databases">
        <authorList>
            <person name="Goodhead I."/>
        </authorList>
    </citation>
    <scope>NUCLEOTIDE SEQUENCE [LARGE SCALE GENOMIC DNA]</scope>
    <source>
        <strain evidence="10">morsitans</strain>
    </source>
</reference>
<dbReference type="PANTHER" id="PTHR30511:SF0">
    <property type="entry name" value="ALANINE RACEMASE, CATABOLIC-RELATED"/>
    <property type="match status" value="1"/>
</dbReference>
<accession>A0A193QJK5</accession>
<dbReference type="NCBIfam" id="NF002970">
    <property type="entry name" value="PRK03646.1"/>
    <property type="match status" value="1"/>
</dbReference>
<feature type="active site" description="Proton acceptor; specific for L-alanine" evidence="5">
    <location>
        <position position="253"/>
    </location>
</feature>
<gene>
    <name evidence="9" type="primary">dadX</name>
    <name evidence="9" type="ORF">SGGMMB4_02998</name>
</gene>
<dbReference type="OrthoDB" id="9813814at2"/>
<dbReference type="PRINTS" id="PR00992">
    <property type="entry name" value="ALARACEMASE"/>
</dbReference>
<dbReference type="SMR" id="A0A193QJK5"/>
<feature type="domain" description="Alanine racemase C-terminal" evidence="8">
    <location>
        <begin position="232"/>
        <end position="356"/>
    </location>
</feature>
<comment type="function">
    <text evidence="5">Catalyzes the interconversion of L-alanine and D-alanine. May also act on other amino acids.</text>
</comment>
<protein>
    <recommendedName>
        <fullName evidence="5">Alanine racemase</fullName>
        <ecNumber evidence="5">5.1.1.1</ecNumber>
    </recommendedName>
</protein>
<comment type="similarity">
    <text evidence="5">Belongs to the alanine racemase family.</text>
</comment>
<feature type="binding site" evidence="5 7">
    <location>
        <position position="130"/>
    </location>
    <ligand>
        <name>substrate</name>
    </ligand>
</feature>
<dbReference type="GO" id="GO:0005829">
    <property type="term" value="C:cytosol"/>
    <property type="evidence" value="ECO:0007669"/>
    <property type="project" value="TreeGrafter"/>
</dbReference>
<dbReference type="Pfam" id="PF01168">
    <property type="entry name" value="Ala_racemase_N"/>
    <property type="match status" value="1"/>
</dbReference>
<sequence>MPRPIVAKVDSAVLASNLSIVRRHAPQAQVWSVVKANGYGHGLNTVWQGLQQTDGFALLDLHEAVVLREKGWRGPILLLEGFFQPADLAVIDRYRLTTVVHSDWQIEALRRMTPRAPLDIYLKLNSGMNRLGFSERALPGAWQSLNALKHVATLTLMSHFAYADMPEGVEGQMAVVARAGEGLTGPRCLANSAATLWHPATHGQWVRPGIILYGASPSGNWQDIAASGLRPVMTLQSELIAVQSVPAGGRIGYGGRHRVSETHRVGVVACGYADGYPRHAPTGTPILVDGVRTSTLGAVSMDMLMVDLQLCPKARIGSAVELWGDHVKIDEVAASAGTLGYELMSALAPRVTVQIR</sequence>
<keyword evidence="4 5" id="KW-0413">Isomerase</keyword>
<comment type="catalytic activity">
    <reaction evidence="1 5">
        <text>L-alanine = D-alanine</text>
        <dbReference type="Rhea" id="RHEA:20249"/>
        <dbReference type="ChEBI" id="CHEBI:57416"/>
        <dbReference type="ChEBI" id="CHEBI:57972"/>
        <dbReference type="EC" id="5.1.1.1"/>
    </reaction>
</comment>
<dbReference type="PANTHER" id="PTHR30511">
    <property type="entry name" value="ALANINE RACEMASE"/>
    <property type="match status" value="1"/>
</dbReference>
<dbReference type="CDD" id="cd06827">
    <property type="entry name" value="PLPDE_III_AR_proteobact"/>
    <property type="match status" value="1"/>
</dbReference>
<proteinExistence type="inferred from homology"/>
<dbReference type="GO" id="GO:0008784">
    <property type="term" value="F:alanine racemase activity"/>
    <property type="evidence" value="ECO:0007669"/>
    <property type="project" value="UniProtKB-UniRule"/>
</dbReference>
<dbReference type="GO" id="GO:0030170">
    <property type="term" value="F:pyridoxal phosphate binding"/>
    <property type="evidence" value="ECO:0007669"/>
    <property type="project" value="UniProtKB-UniRule"/>
</dbReference>
<dbReference type="RefSeq" id="WP_011411170.1">
    <property type="nucleotide sequence ID" value="NC_007712.1"/>
</dbReference>
<dbReference type="NCBIfam" id="TIGR00492">
    <property type="entry name" value="alr"/>
    <property type="match status" value="1"/>
</dbReference>
<evidence type="ECO:0000256" key="1">
    <source>
        <dbReference type="ARBA" id="ARBA00000316"/>
    </source>
</evidence>
<dbReference type="InterPro" id="IPR009006">
    <property type="entry name" value="Ala_racemase/Decarboxylase_C"/>
</dbReference>
<dbReference type="EMBL" id="LN854557">
    <property type="protein sequence ID" value="CRL45346.1"/>
    <property type="molecule type" value="Genomic_DNA"/>
</dbReference>
<feature type="modified residue" description="N6-(pyridoxal phosphate)lysine" evidence="5 6">
    <location>
        <position position="35"/>
    </location>
</feature>
<dbReference type="KEGG" id="sgl:SG1342"/>
<evidence type="ECO:0000256" key="7">
    <source>
        <dbReference type="PIRSR" id="PIRSR600821-52"/>
    </source>
</evidence>
<feature type="active site" description="Proton acceptor; specific for D-alanine" evidence="5">
    <location>
        <position position="35"/>
    </location>
</feature>
<dbReference type="PROSITE" id="PS00395">
    <property type="entry name" value="ALANINE_RACEMASE"/>
    <property type="match status" value="1"/>
</dbReference>
<dbReference type="InterPro" id="IPR000821">
    <property type="entry name" value="Ala_racemase"/>
</dbReference>
<dbReference type="InterPro" id="IPR020622">
    <property type="entry name" value="Ala_racemase_pyridoxalP-BS"/>
</dbReference>
<evidence type="ECO:0000259" key="8">
    <source>
        <dbReference type="SMART" id="SM01005"/>
    </source>
</evidence>
<evidence type="ECO:0000313" key="10">
    <source>
        <dbReference type="Proteomes" id="UP000245838"/>
    </source>
</evidence>
<evidence type="ECO:0000256" key="2">
    <source>
        <dbReference type="ARBA" id="ARBA00001933"/>
    </source>
</evidence>